<dbReference type="GO" id="GO:0016491">
    <property type="term" value="F:oxidoreductase activity"/>
    <property type="evidence" value="ECO:0007669"/>
    <property type="project" value="UniProtKB-KW"/>
</dbReference>
<dbReference type="InterPro" id="IPR016166">
    <property type="entry name" value="FAD-bd_PCMH"/>
</dbReference>
<comment type="similarity">
    <text evidence="1">Belongs to the oxygen-dependent FAD-linked oxidoreductase family.</text>
</comment>
<protein>
    <submittedName>
        <fullName evidence="7">FAD-binding domain-containing protein</fullName>
    </submittedName>
</protein>
<gene>
    <name evidence="7" type="ORF">EJ06DRAFT_542982</name>
</gene>
<keyword evidence="4" id="KW-0560">Oxidoreductase</keyword>
<evidence type="ECO:0000313" key="7">
    <source>
        <dbReference type="EMBL" id="KAF2400908.1"/>
    </source>
</evidence>
<dbReference type="Gene3D" id="3.40.462.20">
    <property type="match status" value="1"/>
</dbReference>
<dbReference type="Pfam" id="PF01565">
    <property type="entry name" value="FAD_binding_4"/>
    <property type="match status" value="1"/>
</dbReference>
<dbReference type="Pfam" id="PF08031">
    <property type="entry name" value="BBE"/>
    <property type="match status" value="1"/>
</dbReference>
<sequence length="436" mass="46811">MSLMACLLAAVGGQSSLMAFAESPDFTIVNVKPYNLAQPAKPYVVAYPQTAEQVVNPTGGGQEKDTITVDLSNLKDFTMDEKTGIAKVGAGTVLGELADKLFQTGNRALSYGRCTHIDVGGHATVGGFGYQSRMWSPMLDHVVSAEVVRTDGSIVTACDTSNQDLYWAIKGAASSFGIFTQFSFNTHPAPTEMIAFTHIYSRVGGMKPFPSLAKPFKAWQAYVAKPDTPRTLGTDLILSPAGVVMVGAFFGSQADFGALNLTGVFGYPDVKTVVPFTSWRDLQTKWAAKASAQSNNQLVVTFTAKSLAIPADALIHDTALDAVLKYLDDTDPGTTAWAVTFDLEGGATADVPSDATASGTRDTLYYIQSYVTRTWIRGLNNLFEDAVPGRKLGAYPGNVDPELQDGPERYYGANLPRLQTLKGVLDPGNVFRIRRV</sequence>
<proteinExistence type="inferred from homology"/>
<keyword evidence="2" id="KW-0285">Flavoprotein</keyword>
<evidence type="ECO:0000256" key="3">
    <source>
        <dbReference type="ARBA" id="ARBA00022827"/>
    </source>
</evidence>
<evidence type="ECO:0000259" key="6">
    <source>
        <dbReference type="PROSITE" id="PS51387"/>
    </source>
</evidence>
<dbReference type="SUPFAM" id="SSF56176">
    <property type="entry name" value="FAD-binding/transporter-associated domain-like"/>
    <property type="match status" value="1"/>
</dbReference>
<feature type="chain" id="PRO_5026217743" evidence="5">
    <location>
        <begin position="22"/>
        <end position="436"/>
    </location>
</feature>
<dbReference type="PROSITE" id="PS51387">
    <property type="entry name" value="FAD_PCMH"/>
    <property type="match status" value="1"/>
</dbReference>
<dbReference type="InterPro" id="IPR006094">
    <property type="entry name" value="Oxid_FAD_bind_N"/>
</dbReference>
<evidence type="ECO:0000256" key="4">
    <source>
        <dbReference type="ARBA" id="ARBA00023002"/>
    </source>
</evidence>
<keyword evidence="8" id="KW-1185">Reference proteome</keyword>
<dbReference type="OrthoDB" id="415825at2759"/>
<evidence type="ECO:0000256" key="5">
    <source>
        <dbReference type="SAM" id="SignalP"/>
    </source>
</evidence>
<keyword evidence="5" id="KW-0732">Signal</keyword>
<accession>A0A6G1HXX7</accession>
<dbReference type="PANTHER" id="PTHR42973:SF17">
    <property type="entry name" value="OXIDASE, PUTATIVE (AFU_ORTHOLOGUE AFUA_6G14340)-RELATED"/>
    <property type="match status" value="1"/>
</dbReference>
<keyword evidence="3" id="KW-0274">FAD</keyword>
<evidence type="ECO:0000313" key="8">
    <source>
        <dbReference type="Proteomes" id="UP000799640"/>
    </source>
</evidence>
<dbReference type="PANTHER" id="PTHR42973">
    <property type="entry name" value="BINDING OXIDOREDUCTASE, PUTATIVE (AFU_ORTHOLOGUE AFUA_1G17690)-RELATED"/>
    <property type="match status" value="1"/>
</dbReference>
<evidence type="ECO:0000256" key="2">
    <source>
        <dbReference type="ARBA" id="ARBA00022630"/>
    </source>
</evidence>
<dbReference type="Proteomes" id="UP000799640">
    <property type="component" value="Unassembled WGS sequence"/>
</dbReference>
<dbReference type="InterPro" id="IPR036318">
    <property type="entry name" value="FAD-bd_PCMH-like_sf"/>
</dbReference>
<reference evidence="7" key="1">
    <citation type="journal article" date="2020" name="Stud. Mycol.">
        <title>101 Dothideomycetes genomes: a test case for predicting lifestyles and emergence of pathogens.</title>
        <authorList>
            <person name="Haridas S."/>
            <person name="Albert R."/>
            <person name="Binder M."/>
            <person name="Bloem J."/>
            <person name="Labutti K."/>
            <person name="Salamov A."/>
            <person name="Andreopoulos B."/>
            <person name="Baker S."/>
            <person name="Barry K."/>
            <person name="Bills G."/>
            <person name="Bluhm B."/>
            <person name="Cannon C."/>
            <person name="Castanera R."/>
            <person name="Culley D."/>
            <person name="Daum C."/>
            <person name="Ezra D."/>
            <person name="Gonzalez J."/>
            <person name="Henrissat B."/>
            <person name="Kuo A."/>
            <person name="Liang C."/>
            <person name="Lipzen A."/>
            <person name="Lutzoni F."/>
            <person name="Magnuson J."/>
            <person name="Mondo S."/>
            <person name="Nolan M."/>
            <person name="Ohm R."/>
            <person name="Pangilinan J."/>
            <person name="Park H.-J."/>
            <person name="Ramirez L."/>
            <person name="Alfaro M."/>
            <person name="Sun H."/>
            <person name="Tritt A."/>
            <person name="Yoshinaga Y."/>
            <person name="Zwiers L.-H."/>
            <person name="Turgeon B."/>
            <person name="Goodwin S."/>
            <person name="Spatafora J."/>
            <person name="Crous P."/>
            <person name="Grigoriev I."/>
        </authorList>
    </citation>
    <scope>NUCLEOTIDE SEQUENCE</scope>
    <source>
        <strain evidence="7">CBS 262.69</strain>
    </source>
</reference>
<dbReference type="Gene3D" id="3.30.465.10">
    <property type="match status" value="1"/>
</dbReference>
<organism evidence="7 8">
    <name type="scientific">Trichodelitschia bisporula</name>
    <dbReference type="NCBI Taxonomy" id="703511"/>
    <lineage>
        <taxon>Eukaryota</taxon>
        <taxon>Fungi</taxon>
        <taxon>Dikarya</taxon>
        <taxon>Ascomycota</taxon>
        <taxon>Pezizomycotina</taxon>
        <taxon>Dothideomycetes</taxon>
        <taxon>Dothideomycetes incertae sedis</taxon>
        <taxon>Phaeotrichales</taxon>
        <taxon>Phaeotrichaceae</taxon>
        <taxon>Trichodelitschia</taxon>
    </lineage>
</organism>
<name>A0A6G1HXX7_9PEZI</name>
<dbReference type="GO" id="GO:0071949">
    <property type="term" value="F:FAD binding"/>
    <property type="evidence" value="ECO:0007669"/>
    <property type="project" value="InterPro"/>
</dbReference>
<dbReference type="EMBL" id="ML996694">
    <property type="protein sequence ID" value="KAF2400908.1"/>
    <property type="molecule type" value="Genomic_DNA"/>
</dbReference>
<dbReference type="InterPro" id="IPR016169">
    <property type="entry name" value="FAD-bd_PCMH_sub2"/>
</dbReference>
<feature type="domain" description="FAD-binding PCMH-type" evidence="6">
    <location>
        <begin position="21"/>
        <end position="189"/>
    </location>
</feature>
<feature type="signal peptide" evidence="5">
    <location>
        <begin position="1"/>
        <end position="21"/>
    </location>
</feature>
<evidence type="ECO:0000256" key="1">
    <source>
        <dbReference type="ARBA" id="ARBA00005466"/>
    </source>
</evidence>
<dbReference type="InterPro" id="IPR050416">
    <property type="entry name" value="FAD-linked_Oxidoreductase"/>
</dbReference>
<dbReference type="AlphaFoldDB" id="A0A6G1HXX7"/>
<dbReference type="InterPro" id="IPR012951">
    <property type="entry name" value="BBE"/>
</dbReference>